<accession>A0A8I0AEJ3</accession>
<comment type="caution">
    <text evidence="5">The sequence shown here is derived from an EMBL/GenBank/DDBJ whole genome shotgun (WGS) entry which is preliminary data.</text>
</comment>
<dbReference type="Gene3D" id="3.30.160.100">
    <property type="entry name" value="Ribosome hibernation promotion factor-like"/>
    <property type="match status" value="1"/>
</dbReference>
<dbReference type="InterPro" id="IPR038416">
    <property type="entry name" value="Ribosom_S30AE_C_sf"/>
</dbReference>
<dbReference type="PANTHER" id="PTHR33231:SF1">
    <property type="entry name" value="30S RIBOSOMAL PROTEIN"/>
    <property type="match status" value="1"/>
</dbReference>
<keyword evidence="2 3" id="KW-0810">Translation regulation</keyword>
<dbReference type="GO" id="GO:0022627">
    <property type="term" value="C:cytosolic small ribosomal subunit"/>
    <property type="evidence" value="ECO:0007669"/>
    <property type="project" value="TreeGrafter"/>
</dbReference>
<dbReference type="GO" id="GO:0045900">
    <property type="term" value="P:negative regulation of translational elongation"/>
    <property type="evidence" value="ECO:0007669"/>
    <property type="project" value="TreeGrafter"/>
</dbReference>
<dbReference type="InterPro" id="IPR003489">
    <property type="entry name" value="RHF/RaiA"/>
</dbReference>
<comment type="subunit">
    <text evidence="3">Interacts with 100S ribosomes.</text>
</comment>
<dbReference type="InterPro" id="IPR032528">
    <property type="entry name" value="Ribosom_S30AE_C"/>
</dbReference>
<dbReference type="HAMAP" id="MF_00839">
    <property type="entry name" value="HPF"/>
    <property type="match status" value="1"/>
</dbReference>
<dbReference type="GO" id="GO:0043024">
    <property type="term" value="F:ribosomal small subunit binding"/>
    <property type="evidence" value="ECO:0007669"/>
    <property type="project" value="TreeGrafter"/>
</dbReference>
<evidence type="ECO:0000256" key="1">
    <source>
        <dbReference type="ARBA" id="ARBA00022490"/>
    </source>
</evidence>
<dbReference type="PANTHER" id="PTHR33231">
    <property type="entry name" value="30S RIBOSOMAL PROTEIN"/>
    <property type="match status" value="1"/>
</dbReference>
<gene>
    <name evidence="5" type="primary">raiA</name>
    <name evidence="3" type="synonym">hpf</name>
    <name evidence="5" type="ORF">H8R92_07775</name>
</gene>
<dbReference type="Pfam" id="PF02482">
    <property type="entry name" value="Ribosomal_S30AE"/>
    <property type="match status" value="1"/>
</dbReference>
<dbReference type="Proteomes" id="UP000662088">
    <property type="component" value="Unassembled WGS sequence"/>
</dbReference>
<dbReference type="NCBIfam" id="TIGR00741">
    <property type="entry name" value="yfiA"/>
    <property type="match status" value="1"/>
</dbReference>
<sequence>MKVTVIGKNINVTPALKEMVEKKISKLDRYFSPDIEARATLTVQKNNQIFEVTIPFNGVILRCEETTEDMYKSIDLVEAKLERQIRKQRTKLQRRNNDSLRFTNFEPLTVEENEEKDGEIVKVKRFNIKPMSPEEAMLQMELIEHNFFVYRDADSNNVNVIYKRKDGNYGLLEPDYK</sequence>
<feature type="domain" description="Sigma 54 modulation/S30EA ribosomal protein C-terminal" evidence="4">
    <location>
        <begin position="116"/>
        <end position="171"/>
    </location>
</feature>
<evidence type="ECO:0000256" key="2">
    <source>
        <dbReference type="ARBA" id="ARBA00022845"/>
    </source>
</evidence>
<dbReference type="SUPFAM" id="SSF69754">
    <property type="entry name" value="Ribosome binding protein Y (YfiA homologue)"/>
    <property type="match status" value="1"/>
</dbReference>
<dbReference type="InterPro" id="IPR050574">
    <property type="entry name" value="HPF/YfiA_ribosome-assoc"/>
</dbReference>
<dbReference type="Pfam" id="PF16321">
    <property type="entry name" value="Ribosom_S30AE_C"/>
    <property type="match status" value="1"/>
</dbReference>
<dbReference type="InterPro" id="IPR034694">
    <property type="entry name" value="HPF_long/plastid"/>
</dbReference>
<organism evidence="5 6">
    <name type="scientific">Clostridium lentum</name>
    <dbReference type="NCBI Taxonomy" id="2763037"/>
    <lineage>
        <taxon>Bacteria</taxon>
        <taxon>Bacillati</taxon>
        <taxon>Bacillota</taxon>
        <taxon>Clostridia</taxon>
        <taxon>Eubacteriales</taxon>
        <taxon>Clostridiaceae</taxon>
        <taxon>Clostridium</taxon>
    </lineage>
</organism>
<name>A0A8I0AEJ3_9CLOT</name>
<dbReference type="Gene3D" id="3.30.505.50">
    <property type="entry name" value="Sigma 54 modulation/S30EA ribosomal protein, C-terminal domain"/>
    <property type="match status" value="1"/>
</dbReference>
<dbReference type="FunFam" id="3.30.505.50:FF:000001">
    <property type="entry name" value="Ribosome hibernation promoting factor"/>
    <property type="match status" value="1"/>
</dbReference>
<keyword evidence="6" id="KW-1185">Reference proteome</keyword>
<comment type="function">
    <text evidence="3">Required for dimerization of active 70S ribosomes into 100S ribosomes in stationary phase; 100S ribosomes are translationally inactive and sometimes present during exponential growth.</text>
</comment>
<comment type="similarity">
    <text evidence="3">Belongs to the HPF/YfiA ribosome-associated protein family. Long HPF subfamily.</text>
</comment>
<dbReference type="RefSeq" id="WP_022211850.1">
    <property type="nucleotide sequence ID" value="NZ_JACOOQ010000011.1"/>
</dbReference>
<proteinExistence type="inferred from homology"/>
<evidence type="ECO:0000259" key="4">
    <source>
        <dbReference type="Pfam" id="PF16321"/>
    </source>
</evidence>
<evidence type="ECO:0000313" key="5">
    <source>
        <dbReference type="EMBL" id="MBC5640325.1"/>
    </source>
</evidence>
<dbReference type="EMBL" id="JACOOQ010000011">
    <property type="protein sequence ID" value="MBC5640325.1"/>
    <property type="molecule type" value="Genomic_DNA"/>
</dbReference>
<protein>
    <recommendedName>
        <fullName evidence="3">Ribosome hibernation promoting factor</fullName>
        <shortName evidence="3">HPF</shortName>
    </recommendedName>
</protein>
<keyword evidence="1 3" id="KW-0963">Cytoplasm</keyword>
<dbReference type="CDD" id="cd00552">
    <property type="entry name" value="RaiA"/>
    <property type="match status" value="1"/>
</dbReference>
<reference evidence="5" key="1">
    <citation type="submission" date="2020-08" db="EMBL/GenBank/DDBJ databases">
        <title>Genome public.</title>
        <authorList>
            <person name="Liu C."/>
            <person name="Sun Q."/>
        </authorList>
    </citation>
    <scope>NUCLEOTIDE SEQUENCE</scope>
    <source>
        <strain evidence="5">NSJ-42</strain>
    </source>
</reference>
<evidence type="ECO:0000313" key="6">
    <source>
        <dbReference type="Proteomes" id="UP000662088"/>
    </source>
</evidence>
<comment type="subcellular location">
    <subcellularLocation>
        <location evidence="3">Cytoplasm</location>
    </subcellularLocation>
</comment>
<dbReference type="AlphaFoldDB" id="A0A8I0AEJ3"/>
<dbReference type="InterPro" id="IPR036567">
    <property type="entry name" value="RHF-like"/>
</dbReference>
<evidence type="ECO:0000256" key="3">
    <source>
        <dbReference type="HAMAP-Rule" id="MF_00839"/>
    </source>
</evidence>